<comment type="caution">
    <text evidence="2">The sequence shown here is derived from an EMBL/GenBank/DDBJ whole genome shotgun (WGS) entry which is preliminary data.</text>
</comment>
<dbReference type="Pfam" id="PF03140">
    <property type="entry name" value="DUF247"/>
    <property type="match status" value="1"/>
</dbReference>
<proteinExistence type="predicted"/>
<dbReference type="AlphaFoldDB" id="A0AAV7EHM2"/>
<dbReference type="InterPro" id="IPR004158">
    <property type="entry name" value="DUF247_pln"/>
</dbReference>
<organism evidence="2 3">
    <name type="scientific">Aristolochia fimbriata</name>
    <name type="common">White veined hardy Dutchman's pipe vine</name>
    <dbReference type="NCBI Taxonomy" id="158543"/>
    <lineage>
        <taxon>Eukaryota</taxon>
        <taxon>Viridiplantae</taxon>
        <taxon>Streptophyta</taxon>
        <taxon>Embryophyta</taxon>
        <taxon>Tracheophyta</taxon>
        <taxon>Spermatophyta</taxon>
        <taxon>Magnoliopsida</taxon>
        <taxon>Magnoliidae</taxon>
        <taxon>Piperales</taxon>
        <taxon>Aristolochiaceae</taxon>
        <taxon>Aristolochia</taxon>
    </lineage>
</organism>
<gene>
    <name evidence="2" type="ORF">H6P81_014357</name>
</gene>
<dbReference type="EMBL" id="JAINDJ010000005">
    <property type="protein sequence ID" value="KAG9448229.1"/>
    <property type="molecule type" value="Genomic_DNA"/>
</dbReference>
<keyword evidence="3" id="KW-1185">Reference proteome</keyword>
<feature type="transmembrane region" description="Helical" evidence="1">
    <location>
        <begin position="419"/>
        <end position="439"/>
    </location>
</feature>
<name>A0AAV7EHM2_ARIFI</name>
<evidence type="ECO:0000256" key="1">
    <source>
        <dbReference type="SAM" id="Phobius"/>
    </source>
</evidence>
<keyword evidence="1" id="KW-0472">Membrane</keyword>
<protein>
    <submittedName>
        <fullName evidence="2">Uncharacterized protein</fullName>
    </submittedName>
</protein>
<evidence type="ECO:0000313" key="2">
    <source>
        <dbReference type="EMBL" id="KAG9448229.1"/>
    </source>
</evidence>
<dbReference type="PANTHER" id="PTHR31549:SF24">
    <property type="entry name" value="OS06G0160600 PROTEIN"/>
    <property type="match status" value="1"/>
</dbReference>
<keyword evidence="1" id="KW-0812">Transmembrane</keyword>
<keyword evidence="1" id="KW-1133">Transmembrane helix</keyword>
<reference evidence="2 3" key="1">
    <citation type="submission" date="2021-07" db="EMBL/GenBank/DDBJ databases">
        <title>The Aristolochia fimbriata genome: insights into angiosperm evolution, floral development and chemical biosynthesis.</title>
        <authorList>
            <person name="Jiao Y."/>
        </authorList>
    </citation>
    <scope>NUCLEOTIDE SEQUENCE [LARGE SCALE GENOMIC DNA]</scope>
    <source>
        <strain evidence="2">IBCAS-2021</strain>
        <tissue evidence="2">Leaf</tissue>
    </source>
</reference>
<evidence type="ECO:0000313" key="3">
    <source>
        <dbReference type="Proteomes" id="UP000825729"/>
    </source>
</evidence>
<dbReference type="PANTHER" id="PTHR31549">
    <property type="entry name" value="PROTEIN, PUTATIVE (DUF247)-RELATED-RELATED"/>
    <property type="match status" value="1"/>
</dbReference>
<dbReference type="Proteomes" id="UP000825729">
    <property type="component" value="Unassembled WGS sequence"/>
</dbReference>
<sequence length="449" mass="50770">MSGREVSHRMRLAHPDAFEPRVVLFSDYPTENQKDWIDSFALKAAAVYSAVFGRDAVVHDHDNMSFHLLVSLAKSGRHPGSSLQGEVKKQGDDNLEMDILPIEAAQQQEPKEDEIERLPKEIKQRIDAVYLVVGFLGDIFFGAVEDRQKLDRYAVSKHGRDIISDLAMLENQVPLHLLFDVATNIRHGLVTAYEEQLLINKNNIVPGQEYWRLNQYPISRIDEFSISSSDELVSLFCWYYSPFYSAKRKVLFGKKKWEKKERHLLGCLHSALLPKATTTARGTGGILRQLCWVTPTATELSRAGVRFEPDPTGEVRIGFSDAVLSLPVLFFDSKLQTVVLNLVAMERKHALRSTPPSKPIVTRYFQFMKELVDDLGDVRLLSFASSYSSPYPPMDVAIEEMKEFYKKQMSKFVVKHRPVLAVLLSTVAAASLLLGTAVFTSKKRPSLLP</sequence>
<accession>A0AAV7EHM2</accession>